<name>A0ABT5J109_9NEIS</name>
<dbReference type="RefSeq" id="WP_272752755.1">
    <property type="nucleotide sequence ID" value="NZ_JAQQLF010000021.1"/>
</dbReference>
<organism evidence="2 3">
    <name type="scientific">Vogesella aquatica</name>
    <dbReference type="NCBI Taxonomy" id="2984206"/>
    <lineage>
        <taxon>Bacteria</taxon>
        <taxon>Pseudomonadati</taxon>
        <taxon>Pseudomonadota</taxon>
        <taxon>Betaproteobacteria</taxon>
        <taxon>Neisseriales</taxon>
        <taxon>Chromobacteriaceae</taxon>
        <taxon>Vogesella</taxon>
    </lineage>
</organism>
<comment type="caution">
    <text evidence="2">The sequence shown here is derived from an EMBL/GenBank/DDBJ whole genome shotgun (WGS) entry which is preliminary data.</text>
</comment>
<dbReference type="Proteomes" id="UP001219956">
    <property type="component" value="Unassembled WGS sequence"/>
</dbReference>
<dbReference type="InterPro" id="IPR018968">
    <property type="entry name" value="Phasin"/>
</dbReference>
<evidence type="ECO:0000259" key="1">
    <source>
        <dbReference type="Pfam" id="PF09361"/>
    </source>
</evidence>
<dbReference type="Pfam" id="PF09361">
    <property type="entry name" value="Phasin_2"/>
    <property type="match status" value="1"/>
</dbReference>
<protein>
    <submittedName>
        <fullName evidence="2">Phasin family protein</fullName>
    </submittedName>
</protein>
<evidence type="ECO:0000313" key="3">
    <source>
        <dbReference type="Proteomes" id="UP001219956"/>
    </source>
</evidence>
<proteinExistence type="predicted"/>
<keyword evidence="3" id="KW-1185">Reference proteome</keyword>
<feature type="domain" description="Phasin" evidence="1">
    <location>
        <begin position="6"/>
        <end position="104"/>
    </location>
</feature>
<evidence type="ECO:0000313" key="2">
    <source>
        <dbReference type="EMBL" id="MDC7718513.1"/>
    </source>
</evidence>
<dbReference type="EMBL" id="JAQQLF010000021">
    <property type="protein sequence ID" value="MDC7718513.1"/>
    <property type="molecule type" value="Genomic_DNA"/>
</dbReference>
<dbReference type="NCBIfam" id="TIGR01841">
    <property type="entry name" value="phasin"/>
    <property type="match status" value="1"/>
</dbReference>
<accession>A0ABT5J109</accession>
<sequence length="185" mass="19214">MTTSNEQFAKLSANGFEAAFRVAQITLDSAERFAKLSLELSKQTLEENVKLARELGSVKDPQEALSRVNKLAAQNLEQAVANSRNVYDIVSQTQTELSKVAESNIADLNKTLIGNVEALTKNAPAGSEAAVNALKSGLAASAAAFSTLSKAGQQVAEFADSSVKAATSATADAVKAAAKRTGPTA</sequence>
<gene>
    <name evidence="2" type="ORF">PQU95_14990</name>
</gene>
<reference evidence="2 3" key="1">
    <citation type="submission" date="2023-01" db="EMBL/GenBank/DDBJ databases">
        <title>Novel species of the genus Vogesella isolated from rivers.</title>
        <authorList>
            <person name="Lu H."/>
        </authorList>
    </citation>
    <scope>NUCLEOTIDE SEQUENCE [LARGE SCALE GENOMIC DNA]</scope>
    <source>
        <strain evidence="2 3">DC21W</strain>
    </source>
</reference>
<dbReference type="InterPro" id="IPR010127">
    <property type="entry name" value="Phasin_subfam-1"/>
</dbReference>